<protein>
    <recommendedName>
        <fullName evidence="1">RNA-dependent RNA polymerase</fullName>
        <ecNumber evidence="1">2.7.7.48</ecNumber>
    </recommendedName>
</protein>
<dbReference type="Proteomes" id="UP001054889">
    <property type="component" value="Unassembled WGS sequence"/>
</dbReference>
<keyword evidence="1" id="KW-0548">Nucleotidyltransferase</keyword>
<dbReference type="PANTHER" id="PTHR23079:SF1">
    <property type="entry name" value="RNA-DEPENDENT RNA POLYMERASE 1"/>
    <property type="match status" value="1"/>
</dbReference>
<evidence type="ECO:0000313" key="4">
    <source>
        <dbReference type="Proteomes" id="UP001054889"/>
    </source>
</evidence>
<reference evidence="3" key="1">
    <citation type="journal article" date="2018" name="DNA Res.">
        <title>Multiple hybrid de novo genome assembly of finger millet, an orphan allotetraploid crop.</title>
        <authorList>
            <person name="Hatakeyama M."/>
            <person name="Aluri S."/>
            <person name="Balachadran M.T."/>
            <person name="Sivarajan S.R."/>
            <person name="Patrignani A."/>
            <person name="Gruter S."/>
            <person name="Poveda L."/>
            <person name="Shimizu-Inatsugi R."/>
            <person name="Baeten J."/>
            <person name="Francoijs K.J."/>
            <person name="Nataraja K.N."/>
            <person name="Reddy Y.A.N."/>
            <person name="Phadnis S."/>
            <person name="Ravikumar R.L."/>
            <person name="Schlapbach R."/>
            <person name="Sreeman S.M."/>
            <person name="Shimizu K.K."/>
        </authorList>
    </citation>
    <scope>NUCLEOTIDE SEQUENCE</scope>
</reference>
<keyword evidence="1" id="KW-0696">RNA-directed RNA polymerase</keyword>
<feature type="domain" description="RDRP core" evidence="2">
    <location>
        <begin position="1"/>
        <end position="74"/>
    </location>
</feature>
<dbReference type="InterPro" id="IPR007855">
    <property type="entry name" value="RDRP"/>
</dbReference>
<dbReference type="EMBL" id="BQKI01000009">
    <property type="protein sequence ID" value="GJN02555.1"/>
    <property type="molecule type" value="Genomic_DNA"/>
</dbReference>
<comment type="function">
    <text evidence="1">Probably involved in the RNA silencing pathway and required for the generation of small interfering RNAs (siRNAs).</text>
</comment>
<evidence type="ECO:0000313" key="3">
    <source>
        <dbReference type="EMBL" id="GJN02555.1"/>
    </source>
</evidence>
<dbReference type="InterPro" id="IPR057596">
    <property type="entry name" value="RDRP_core"/>
</dbReference>
<dbReference type="GO" id="GO:0003723">
    <property type="term" value="F:RNA binding"/>
    <property type="evidence" value="ECO:0007669"/>
    <property type="project" value="UniProtKB-KW"/>
</dbReference>
<proteinExistence type="inferred from homology"/>
<dbReference type="GO" id="GO:0030422">
    <property type="term" value="P:siRNA processing"/>
    <property type="evidence" value="ECO:0007669"/>
    <property type="project" value="TreeGrafter"/>
</dbReference>
<reference evidence="3" key="2">
    <citation type="submission" date="2021-12" db="EMBL/GenBank/DDBJ databases">
        <title>Resequencing data analysis of finger millet.</title>
        <authorList>
            <person name="Hatakeyama M."/>
            <person name="Aluri S."/>
            <person name="Balachadran M.T."/>
            <person name="Sivarajan S.R."/>
            <person name="Poveda L."/>
            <person name="Shimizu-Inatsugi R."/>
            <person name="Schlapbach R."/>
            <person name="Sreeman S.M."/>
            <person name="Shimizu K.K."/>
        </authorList>
    </citation>
    <scope>NUCLEOTIDE SEQUENCE</scope>
</reference>
<organism evidence="3 4">
    <name type="scientific">Eleusine coracana subsp. coracana</name>
    <dbReference type="NCBI Taxonomy" id="191504"/>
    <lineage>
        <taxon>Eukaryota</taxon>
        <taxon>Viridiplantae</taxon>
        <taxon>Streptophyta</taxon>
        <taxon>Embryophyta</taxon>
        <taxon>Tracheophyta</taxon>
        <taxon>Spermatophyta</taxon>
        <taxon>Magnoliopsida</taxon>
        <taxon>Liliopsida</taxon>
        <taxon>Poales</taxon>
        <taxon>Poaceae</taxon>
        <taxon>PACMAD clade</taxon>
        <taxon>Chloridoideae</taxon>
        <taxon>Cynodonteae</taxon>
        <taxon>Eleusininae</taxon>
        <taxon>Eleusine</taxon>
    </lineage>
</organism>
<gene>
    <name evidence="3" type="primary">ga19917</name>
    <name evidence="3" type="ORF">PR202_ga19917</name>
</gene>
<keyword evidence="1" id="KW-0694">RNA-binding</keyword>
<keyword evidence="1" id="KW-0808">Transferase</keyword>
<comment type="catalytic activity">
    <reaction evidence="1">
        <text>RNA(n) + a ribonucleoside 5'-triphosphate = RNA(n+1) + diphosphate</text>
        <dbReference type="Rhea" id="RHEA:21248"/>
        <dbReference type="Rhea" id="RHEA-COMP:14527"/>
        <dbReference type="Rhea" id="RHEA-COMP:17342"/>
        <dbReference type="ChEBI" id="CHEBI:33019"/>
        <dbReference type="ChEBI" id="CHEBI:61557"/>
        <dbReference type="ChEBI" id="CHEBI:140395"/>
        <dbReference type="EC" id="2.7.7.48"/>
    </reaction>
</comment>
<name>A0AAV5CWD8_ELECO</name>
<comment type="caution">
    <text evidence="3">The sequence shown here is derived from an EMBL/GenBank/DDBJ whole genome shotgun (WGS) entry which is preliminary data.</text>
</comment>
<dbReference type="PANTHER" id="PTHR23079">
    <property type="entry name" value="RNA-DEPENDENT RNA POLYMERASE"/>
    <property type="match status" value="1"/>
</dbReference>
<dbReference type="GO" id="GO:0031380">
    <property type="term" value="C:nuclear RNA-directed RNA polymerase complex"/>
    <property type="evidence" value="ECO:0007669"/>
    <property type="project" value="TreeGrafter"/>
</dbReference>
<evidence type="ECO:0000259" key="2">
    <source>
        <dbReference type="Pfam" id="PF05183"/>
    </source>
</evidence>
<sequence length="164" mass="18340">MMGCLDETRTLKYGQVFVQASSSANEHKFVVTGQVVVAKNPCLHPGDVRVLKAVDVPALRHMFDYVFPQQGPRQEIKEYFTNYIVNESLGIIANAHVVFADKEYMKAESAPCIELAKLFSVAVDFPKTGVPALIPHELHVKEYPDFMEKLDKPTYISKGVLGKL</sequence>
<dbReference type="Pfam" id="PF05183">
    <property type="entry name" value="RdRP"/>
    <property type="match status" value="1"/>
</dbReference>
<dbReference type="GO" id="GO:0003968">
    <property type="term" value="F:RNA-directed RNA polymerase activity"/>
    <property type="evidence" value="ECO:0007669"/>
    <property type="project" value="UniProtKB-KW"/>
</dbReference>
<dbReference type="AlphaFoldDB" id="A0AAV5CWD8"/>
<comment type="similarity">
    <text evidence="1">Belongs to the RdRP family.</text>
</comment>
<evidence type="ECO:0000256" key="1">
    <source>
        <dbReference type="RuleBase" id="RU363098"/>
    </source>
</evidence>
<keyword evidence="4" id="KW-1185">Reference proteome</keyword>
<accession>A0AAV5CWD8</accession>
<keyword evidence="1" id="KW-0943">RNA-mediated gene silencing</keyword>
<dbReference type="EC" id="2.7.7.48" evidence="1"/>